<feature type="domain" description="Nudix hydrolase" evidence="1">
    <location>
        <begin position="140"/>
        <end position="281"/>
    </location>
</feature>
<organism evidence="2">
    <name type="scientific">Cacopsylla melanoneura</name>
    <dbReference type="NCBI Taxonomy" id="428564"/>
    <lineage>
        <taxon>Eukaryota</taxon>
        <taxon>Metazoa</taxon>
        <taxon>Ecdysozoa</taxon>
        <taxon>Arthropoda</taxon>
        <taxon>Hexapoda</taxon>
        <taxon>Insecta</taxon>
        <taxon>Pterygota</taxon>
        <taxon>Neoptera</taxon>
        <taxon>Paraneoptera</taxon>
        <taxon>Hemiptera</taxon>
        <taxon>Sternorrhyncha</taxon>
        <taxon>Psylloidea</taxon>
        <taxon>Psyllidae</taxon>
        <taxon>Psyllinae</taxon>
        <taxon>Cacopsylla</taxon>
    </lineage>
</organism>
<dbReference type="EMBL" id="HBUF01311619">
    <property type="protein sequence ID" value="CAG6693277.1"/>
    <property type="molecule type" value="Transcribed_RNA"/>
</dbReference>
<dbReference type="EMBL" id="HBUF01007051">
    <property type="protein sequence ID" value="CAG6607213.1"/>
    <property type="molecule type" value="Transcribed_RNA"/>
</dbReference>
<dbReference type="InterPro" id="IPR000086">
    <property type="entry name" value="NUDIX_hydrolase_dom"/>
</dbReference>
<dbReference type="EMBL" id="HBUF01311618">
    <property type="protein sequence ID" value="CAG6693273.1"/>
    <property type="molecule type" value="Transcribed_RNA"/>
</dbReference>
<dbReference type="SUPFAM" id="SSF55811">
    <property type="entry name" value="Nudix"/>
    <property type="match status" value="1"/>
</dbReference>
<dbReference type="EMBL" id="HBUF01562875">
    <property type="protein sequence ID" value="CAG6763186.1"/>
    <property type="molecule type" value="Transcribed_RNA"/>
</dbReference>
<dbReference type="AlphaFoldDB" id="A0A8D8LAR7"/>
<dbReference type="InterPro" id="IPR031804">
    <property type="entry name" value="DUF4743"/>
</dbReference>
<name>A0A8D8LAR7_9HEMI</name>
<dbReference type="PROSITE" id="PS51462">
    <property type="entry name" value="NUDIX"/>
    <property type="match status" value="1"/>
</dbReference>
<dbReference type="EMBL" id="HBUF01007052">
    <property type="protein sequence ID" value="CAG6607214.1"/>
    <property type="molecule type" value="Transcribed_RNA"/>
</dbReference>
<dbReference type="FunFam" id="3.90.79.10:FF:000019">
    <property type="entry name" value="Thiamin pyrophosphokinase, putative"/>
    <property type="match status" value="1"/>
</dbReference>
<accession>A0A8D8LAR7</accession>
<dbReference type="Pfam" id="PF15916">
    <property type="entry name" value="DUF4743"/>
    <property type="match status" value="1"/>
</dbReference>
<dbReference type="EMBL" id="HBUF01311617">
    <property type="protein sequence ID" value="CAG6693269.1"/>
    <property type="molecule type" value="Transcribed_RNA"/>
</dbReference>
<evidence type="ECO:0000313" key="2">
    <source>
        <dbReference type="EMBL" id="CAG6607214.1"/>
    </source>
</evidence>
<dbReference type="PANTHER" id="PTHR13622:SF8">
    <property type="entry name" value="THIAMIN PYROPHOSPHOKINASE 1"/>
    <property type="match status" value="1"/>
</dbReference>
<dbReference type="Pfam" id="PF00293">
    <property type="entry name" value="NUDIX"/>
    <property type="match status" value="1"/>
</dbReference>
<dbReference type="PANTHER" id="PTHR13622">
    <property type="entry name" value="THIAMIN PYROPHOSPHOKINASE"/>
    <property type="match status" value="1"/>
</dbReference>
<dbReference type="InterPro" id="IPR015797">
    <property type="entry name" value="NUDIX_hydrolase-like_dom_sf"/>
</dbReference>
<dbReference type="EMBL" id="HBUF01007049">
    <property type="protein sequence ID" value="CAG6607211.1"/>
    <property type="molecule type" value="Transcribed_RNA"/>
</dbReference>
<keyword evidence="2" id="KW-0378">Hydrolase</keyword>
<dbReference type="GO" id="GO:0044715">
    <property type="term" value="F:8-oxo-dGDP phosphatase activity"/>
    <property type="evidence" value="ECO:0007669"/>
    <property type="project" value="UniProtKB-ARBA"/>
</dbReference>
<proteinExistence type="predicted"/>
<protein>
    <submittedName>
        <fullName evidence="2">Nudix hydrolase 24, chloroplastic</fullName>
    </submittedName>
</protein>
<dbReference type="CDD" id="cd03676">
    <property type="entry name" value="NUDIX_Tnr3_like"/>
    <property type="match status" value="1"/>
</dbReference>
<evidence type="ECO:0000259" key="1">
    <source>
        <dbReference type="PROSITE" id="PS51462"/>
    </source>
</evidence>
<dbReference type="EMBL" id="HBUF01562874">
    <property type="protein sequence ID" value="CAG6763185.1"/>
    <property type="molecule type" value="Transcribed_RNA"/>
</dbReference>
<reference evidence="2" key="1">
    <citation type="submission" date="2021-05" db="EMBL/GenBank/DDBJ databases">
        <authorList>
            <person name="Alioto T."/>
            <person name="Alioto T."/>
            <person name="Gomez Garrido J."/>
        </authorList>
    </citation>
    <scope>NUCLEOTIDE SEQUENCE</scope>
</reference>
<dbReference type="EMBL" id="HBUF01007050">
    <property type="protein sequence ID" value="CAG6607212.1"/>
    <property type="molecule type" value="Transcribed_RNA"/>
</dbReference>
<sequence length="326" mass="37256">MAIFFKMNAKEAPAISQILKLAQKFNNFYLNGFHSNECLPFVIDGHQVGLIKPEVRKHLLSYPDIFTFQVNNTVHLNTSFHTYESRSKCLDQVLRELRTKNVFVALKGWRDECYEVKTRYTSEPLMKMERSATCLFGICNYGVDINGYIRHPEKGICIWLQKRSSTKQTWPGKWDNMVGGGLSTGYGVLETAFKEAEEEASVPSELMTNLTPCGSVSFFFESERGLFPNTEFVFDLELPLNFEPKNKDGEVETFELLTVADVLSRIQTPEFKTTSAPVVLDFLIRHGLISTENERHLPEIIELLHVPLQTMYRFDSSTPAIENGRS</sequence>
<dbReference type="Gene3D" id="3.90.79.10">
    <property type="entry name" value="Nucleoside Triphosphate Pyrophosphohydrolase"/>
    <property type="match status" value="1"/>
</dbReference>
<dbReference type="EMBL" id="HBUF01357621">
    <property type="protein sequence ID" value="CAG6718585.1"/>
    <property type="molecule type" value="Transcribed_RNA"/>
</dbReference>